<feature type="domain" description="SMODS and SLOG-associating 2TM effector" evidence="2">
    <location>
        <begin position="58"/>
        <end position="237"/>
    </location>
</feature>
<evidence type="ECO:0000313" key="3">
    <source>
        <dbReference type="EMBL" id="EBO9874188.1"/>
    </source>
</evidence>
<name>A0A5U2DHM5_SALER</name>
<sequence>MKSSTFLLRRIVGDSPAIIHTKWVQLILGGFASSLTSLFTGVTYYYLRRLTLIRDNLMSDLSDKIWWTRKAKIKAERRLLNFDYYSQLLLLWYSTFLVCYSIYTLVKPAQKVEEAAIMVSLSVLILVLTLFINNMNFKGRALLIKQCYERLSVIHTASLSPTNPAELDKEYQAVLGSSENHLEKDFAKAIVDEYFNTNNKSLLTKKPTFIHFFMITMLFLRNVSLFLFLFLFPFVILFSLRAV</sequence>
<reference evidence="3" key="1">
    <citation type="submission" date="2018-07" db="EMBL/GenBank/DDBJ databases">
        <authorList>
            <consortium name="GenomeTrakr network: Whole genome sequencing for foodborne pathogen traceback"/>
        </authorList>
    </citation>
    <scope>NUCLEOTIDE SEQUENCE</scope>
    <source>
        <strain evidence="3">FSW0162</strain>
    </source>
</reference>
<evidence type="ECO:0000256" key="1">
    <source>
        <dbReference type="SAM" id="Phobius"/>
    </source>
</evidence>
<gene>
    <name evidence="3" type="ORF">EQ92_12405</name>
</gene>
<dbReference type="EMBL" id="AAGKGT010000007">
    <property type="protein sequence ID" value="EBO9874188.1"/>
    <property type="molecule type" value="Genomic_DNA"/>
</dbReference>
<dbReference type="InterPro" id="IPR041115">
    <property type="entry name" value="SLATT_5"/>
</dbReference>
<keyword evidence="1" id="KW-0812">Transmembrane</keyword>
<feature type="transmembrane region" description="Helical" evidence="1">
    <location>
        <begin position="209"/>
        <end position="240"/>
    </location>
</feature>
<accession>A0A5U2DHM5</accession>
<proteinExistence type="predicted"/>
<feature type="transmembrane region" description="Helical" evidence="1">
    <location>
        <begin position="23"/>
        <end position="47"/>
    </location>
</feature>
<dbReference type="AlphaFoldDB" id="A0A5U2DHM5"/>
<dbReference type="NCBIfam" id="NF033631">
    <property type="entry name" value="SLATT_5"/>
    <property type="match status" value="1"/>
</dbReference>
<feature type="transmembrane region" description="Helical" evidence="1">
    <location>
        <begin position="115"/>
        <end position="132"/>
    </location>
</feature>
<comment type="caution">
    <text evidence="3">The sequence shown here is derived from an EMBL/GenBank/DDBJ whole genome shotgun (WGS) entry which is preliminary data.</text>
</comment>
<feature type="transmembrane region" description="Helical" evidence="1">
    <location>
        <begin position="84"/>
        <end position="103"/>
    </location>
</feature>
<dbReference type="Pfam" id="PF18160">
    <property type="entry name" value="SLATT_5"/>
    <property type="match status" value="1"/>
</dbReference>
<protein>
    <submittedName>
        <fullName evidence="3">SLATT domain-containing protein</fullName>
    </submittedName>
</protein>
<keyword evidence="1" id="KW-0472">Membrane</keyword>
<evidence type="ECO:0000259" key="2">
    <source>
        <dbReference type="Pfam" id="PF18160"/>
    </source>
</evidence>
<keyword evidence="1" id="KW-1133">Transmembrane helix</keyword>
<organism evidence="3">
    <name type="scientific">Salmonella enterica</name>
    <name type="common">Salmonella choleraesuis</name>
    <dbReference type="NCBI Taxonomy" id="28901"/>
    <lineage>
        <taxon>Bacteria</taxon>
        <taxon>Pseudomonadati</taxon>
        <taxon>Pseudomonadota</taxon>
        <taxon>Gammaproteobacteria</taxon>
        <taxon>Enterobacterales</taxon>
        <taxon>Enterobacteriaceae</taxon>
        <taxon>Salmonella</taxon>
    </lineage>
</organism>